<keyword evidence="3" id="KW-1185">Reference proteome</keyword>
<feature type="signal peptide" evidence="1">
    <location>
        <begin position="1"/>
        <end position="19"/>
    </location>
</feature>
<dbReference type="EMBL" id="JBHRYB010000013">
    <property type="protein sequence ID" value="MFC3680966.1"/>
    <property type="molecule type" value="Genomic_DNA"/>
</dbReference>
<name>A0ABV7VTT3_9GAMM</name>
<sequence>MMKFIFVMLFTLCASYSFAALEPMTEATMSGTYGQAIFEVRDQAVEQADGSSLNMLRLTMGAHVEINANIEELSLGRYWRPEGTNCTGGAGGDKVCYNNIVPESYNDNINWACTAKPCGSIGLDSANYLSSDLTHDIGEESFFNKSIFPAGFEPDSGVDVKLRHLTMGQVRDDDGDGVFELIPLVQENPYFEFAFDESSGARKLVGFRLGFEDSFGYQGNAIDVISGFIRPSITVDAKLFGAINVGQIFLETQLGGVRTIGWIDANTTFLKGTTGLTGLLIGSEEDLESQSSHAQLYPVQSNYLNHSPAFFFSAGTRSITWSEVGGFTPAASQPGFWLNLGGDGALIAETQKGSHPINYYPGHSYGQGYRDGIGSSANIQNYNNAQPSWSETYQ</sequence>
<evidence type="ECO:0000313" key="3">
    <source>
        <dbReference type="Proteomes" id="UP001595722"/>
    </source>
</evidence>
<accession>A0ABV7VTT3</accession>
<proteinExistence type="predicted"/>
<organism evidence="2 3">
    <name type="scientific">Bacterioplanoides pacificum</name>
    <dbReference type="NCBI Taxonomy" id="1171596"/>
    <lineage>
        <taxon>Bacteria</taxon>
        <taxon>Pseudomonadati</taxon>
        <taxon>Pseudomonadota</taxon>
        <taxon>Gammaproteobacteria</taxon>
        <taxon>Oceanospirillales</taxon>
        <taxon>Oceanospirillaceae</taxon>
        <taxon>Bacterioplanoides</taxon>
    </lineage>
</organism>
<dbReference type="RefSeq" id="WP_376867079.1">
    <property type="nucleotide sequence ID" value="NZ_JBHRYB010000013.1"/>
</dbReference>
<comment type="caution">
    <text evidence="2">The sequence shown here is derived from an EMBL/GenBank/DDBJ whole genome shotgun (WGS) entry which is preliminary data.</text>
</comment>
<gene>
    <name evidence="2" type="ORF">ACFOMG_12740</name>
</gene>
<reference evidence="3" key="1">
    <citation type="journal article" date="2019" name="Int. J. Syst. Evol. Microbiol.">
        <title>The Global Catalogue of Microorganisms (GCM) 10K type strain sequencing project: providing services to taxonomists for standard genome sequencing and annotation.</title>
        <authorList>
            <consortium name="The Broad Institute Genomics Platform"/>
            <consortium name="The Broad Institute Genome Sequencing Center for Infectious Disease"/>
            <person name="Wu L."/>
            <person name="Ma J."/>
        </authorList>
    </citation>
    <scope>NUCLEOTIDE SEQUENCE [LARGE SCALE GENOMIC DNA]</scope>
    <source>
        <strain evidence="3">KCTC 42424</strain>
    </source>
</reference>
<dbReference type="Proteomes" id="UP001595722">
    <property type="component" value="Unassembled WGS sequence"/>
</dbReference>
<feature type="chain" id="PRO_5046870620" evidence="1">
    <location>
        <begin position="20"/>
        <end position="394"/>
    </location>
</feature>
<keyword evidence="1" id="KW-0732">Signal</keyword>
<protein>
    <submittedName>
        <fullName evidence="2">Uncharacterized protein</fullName>
    </submittedName>
</protein>
<evidence type="ECO:0000256" key="1">
    <source>
        <dbReference type="SAM" id="SignalP"/>
    </source>
</evidence>
<evidence type="ECO:0000313" key="2">
    <source>
        <dbReference type="EMBL" id="MFC3680966.1"/>
    </source>
</evidence>